<feature type="transmembrane region" description="Helical" evidence="9">
    <location>
        <begin position="251"/>
        <end position="272"/>
    </location>
</feature>
<dbReference type="SUPFAM" id="SSF103473">
    <property type="entry name" value="MFS general substrate transporter"/>
    <property type="match status" value="1"/>
</dbReference>
<dbReference type="InterPro" id="IPR005828">
    <property type="entry name" value="MFS_sugar_transport-like"/>
</dbReference>
<dbReference type="InterPro" id="IPR050360">
    <property type="entry name" value="MFS_Sugar_Transporters"/>
</dbReference>
<evidence type="ECO:0000256" key="9">
    <source>
        <dbReference type="SAM" id="Phobius"/>
    </source>
</evidence>
<evidence type="ECO:0000313" key="11">
    <source>
        <dbReference type="EMBL" id="OBA26682.1"/>
    </source>
</evidence>
<dbReference type="NCBIfam" id="TIGR00879">
    <property type="entry name" value="SP"/>
    <property type="match status" value="1"/>
</dbReference>
<organism evidence="11 12">
    <name type="scientific">Hanseniaspora valbyensis NRRL Y-1626</name>
    <dbReference type="NCBI Taxonomy" id="766949"/>
    <lineage>
        <taxon>Eukaryota</taxon>
        <taxon>Fungi</taxon>
        <taxon>Dikarya</taxon>
        <taxon>Ascomycota</taxon>
        <taxon>Saccharomycotina</taxon>
        <taxon>Saccharomycetes</taxon>
        <taxon>Saccharomycodales</taxon>
        <taxon>Saccharomycodaceae</taxon>
        <taxon>Hanseniaspora</taxon>
    </lineage>
</organism>
<dbReference type="CDD" id="cd17356">
    <property type="entry name" value="MFS_HXT"/>
    <property type="match status" value="1"/>
</dbReference>
<reference evidence="12" key="1">
    <citation type="journal article" date="2016" name="Proc. Natl. Acad. Sci. U.S.A.">
        <title>Comparative genomics of biotechnologically important yeasts.</title>
        <authorList>
            <person name="Riley R."/>
            <person name="Haridas S."/>
            <person name="Wolfe K.H."/>
            <person name="Lopes M.R."/>
            <person name="Hittinger C.T."/>
            <person name="Goeker M."/>
            <person name="Salamov A.A."/>
            <person name="Wisecaver J.H."/>
            <person name="Long T.M."/>
            <person name="Calvey C.H."/>
            <person name="Aerts A.L."/>
            <person name="Barry K.W."/>
            <person name="Choi C."/>
            <person name="Clum A."/>
            <person name="Coughlan A.Y."/>
            <person name="Deshpande S."/>
            <person name="Douglass A.P."/>
            <person name="Hanson S.J."/>
            <person name="Klenk H.-P."/>
            <person name="LaButti K.M."/>
            <person name="Lapidus A."/>
            <person name="Lindquist E.A."/>
            <person name="Lipzen A.M."/>
            <person name="Meier-Kolthoff J.P."/>
            <person name="Ohm R.A."/>
            <person name="Otillar R.P."/>
            <person name="Pangilinan J.L."/>
            <person name="Peng Y."/>
            <person name="Rokas A."/>
            <person name="Rosa C.A."/>
            <person name="Scheuner C."/>
            <person name="Sibirny A.A."/>
            <person name="Slot J.C."/>
            <person name="Stielow J.B."/>
            <person name="Sun H."/>
            <person name="Kurtzman C.P."/>
            <person name="Blackwell M."/>
            <person name="Grigoriev I.V."/>
            <person name="Jeffries T.W."/>
        </authorList>
    </citation>
    <scope>NUCLEOTIDE SEQUENCE [LARGE SCALE GENOMIC DNA]</scope>
    <source>
        <strain evidence="12">NRRL Y-1626</strain>
    </source>
</reference>
<sequence length="587" mass="65240">MSENLNVNKNAAAVDNDEALNLSNEEKTTNYSAATNNSDFHQAMDGKSITTTQSNAQLAEEEKIAADLLKKPLSQRIGIILICFCLAFGGFVFGFDTGTIGGFINMSDFKRRFGQRRASDGEYYFSDVRTGLIVSLFNVGCAFGCLVLARSMDMVGRKLAIAFAACIYIGGILIQICSFEKFYQIFIGRLVTGSAVGILSVVCVAFIGELSPPDIRSLTVALYQLMVTFGIFLGYLINFGTNKDYSNSAQWRIPLGLCFLWALMLIGALFFVPESARYFVEKNNLEAARDSLATCNKMSRDDIAITKELDIIVAAVEAERLAGNASFRELFQTKNKVFQRLVMGVVIMSLQQLSGDNYFFYYGTTVFQTVLSNFNGFQCSIIIGMVNFVSTLPALYIVSRFGRRNCLMYGSLGMICCLVVYSSVGVKSLWPDGYSSNNPVTSKGAGNCMIVFTCFYIFCFATTWASLAYVLCSETYPLRVKAKCMGIATASNWIWGFLISFFTPFITSAIRFAYGYVFMGCLIFSLFFVFFYVPETKDMSLEEVNEMWLAGVLPWKSTSYVPLDKRTAEYDATAATTDDRKGLKKFF</sequence>
<dbReference type="InterPro" id="IPR020846">
    <property type="entry name" value="MFS_dom"/>
</dbReference>
<evidence type="ECO:0000256" key="6">
    <source>
        <dbReference type="ARBA" id="ARBA00022989"/>
    </source>
</evidence>
<evidence type="ECO:0000256" key="2">
    <source>
        <dbReference type="ARBA" id="ARBA00010992"/>
    </source>
</evidence>
<keyword evidence="4" id="KW-0762">Sugar transport</keyword>
<dbReference type="Gene3D" id="1.20.1250.20">
    <property type="entry name" value="MFS general substrate transporter like domains"/>
    <property type="match status" value="1"/>
</dbReference>
<keyword evidence="3 8" id="KW-0813">Transport</keyword>
<evidence type="ECO:0000259" key="10">
    <source>
        <dbReference type="PROSITE" id="PS50850"/>
    </source>
</evidence>
<feature type="transmembrane region" description="Helical" evidence="9">
    <location>
        <begin position="409"/>
        <end position="430"/>
    </location>
</feature>
<dbReference type="FunFam" id="1.20.1250.20:FF:000044">
    <property type="entry name" value="Hexose transporter Hxt3p"/>
    <property type="match status" value="1"/>
</dbReference>
<dbReference type="PANTHER" id="PTHR48022">
    <property type="entry name" value="PLASTIDIC GLUCOSE TRANSPORTER 4"/>
    <property type="match status" value="1"/>
</dbReference>
<dbReference type="Proteomes" id="UP000092321">
    <property type="component" value="Unassembled WGS sequence"/>
</dbReference>
<feature type="transmembrane region" description="Helical" evidence="9">
    <location>
        <begin position="220"/>
        <end position="239"/>
    </location>
</feature>
<evidence type="ECO:0000256" key="3">
    <source>
        <dbReference type="ARBA" id="ARBA00022448"/>
    </source>
</evidence>
<dbReference type="Pfam" id="PF00083">
    <property type="entry name" value="Sugar_tr"/>
    <property type="match status" value="1"/>
</dbReference>
<dbReference type="InterPro" id="IPR036259">
    <property type="entry name" value="MFS_trans_sf"/>
</dbReference>
<evidence type="ECO:0000256" key="7">
    <source>
        <dbReference type="ARBA" id="ARBA00023136"/>
    </source>
</evidence>
<dbReference type="InterPro" id="IPR003663">
    <property type="entry name" value="Sugar/inositol_transpt"/>
</dbReference>
<name>A0A1B7TD54_9ASCO</name>
<dbReference type="PRINTS" id="PR00171">
    <property type="entry name" value="SUGRTRNSPORT"/>
</dbReference>
<evidence type="ECO:0000256" key="4">
    <source>
        <dbReference type="ARBA" id="ARBA00022597"/>
    </source>
</evidence>
<evidence type="ECO:0000256" key="5">
    <source>
        <dbReference type="ARBA" id="ARBA00022692"/>
    </source>
</evidence>
<dbReference type="GO" id="GO:0055056">
    <property type="term" value="F:D-glucose transmembrane transporter activity"/>
    <property type="evidence" value="ECO:0007669"/>
    <property type="project" value="UniProtKB-ARBA"/>
</dbReference>
<dbReference type="PROSITE" id="PS50850">
    <property type="entry name" value="MFS"/>
    <property type="match status" value="1"/>
</dbReference>
<feature type="transmembrane region" description="Helical" evidence="9">
    <location>
        <begin position="512"/>
        <end position="533"/>
    </location>
</feature>
<feature type="transmembrane region" description="Helical" evidence="9">
    <location>
        <begin position="374"/>
        <end position="397"/>
    </location>
</feature>
<evidence type="ECO:0000256" key="1">
    <source>
        <dbReference type="ARBA" id="ARBA00004141"/>
    </source>
</evidence>
<dbReference type="PROSITE" id="PS00216">
    <property type="entry name" value="SUGAR_TRANSPORT_1"/>
    <property type="match status" value="1"/>
</dbReference>
<feature type="transmembrane region" description="Helical" evidence="9">
    <location>
        <begin position="484"/>
        <end position="506"/>
    </location>
</feature>
<dbReference type="OrthoDB" id="5141738at2759"/>
<dbReference type="EMBL" id="LXPE01000014">
    <property type="protein sequence ID" value="OBA26682.1"/>
    <property type="molecule type" value="Genomic_DNA"/>
</dbReference>
<keyword evidence="7 9" id="KW-0472">Membrane</keyword>
<feature type="transmembrane region" description="Helical" evidence="9">
    <location>
        <begin position="124"/>
        <end position="147"/>
    </location>
</feature>
<keyword evidence="5 9" id="KW-0812">Transmembrane</keyword>
<comment type="subcellular location">
    <subcellularLocation>
        <location evidence="1">Membrane</location>
        <topology evidence="1">Multi-pass membrane protein</topology>
    </subcellularLocation>
</comment>
<feature type="transmembrane region" description="Helical" evidence="9">
    <location>
        <begin position="182"/>
        <end position="208"/>
    </location>
</feature>
<feature type="transmembrane region" description="Helical" evidence="9">
    <location>
        <begin position="337"/>
        <end position="354"/>
    </location>
</feature>
<evidence type="ECO:0000313" key="12">
    <source>
        <dbReference type="Proteomes" id="UP000092321"/>
    </source>
</evidence>
<comment type="caution">
    <text evidence="11">The sequence shown here is derived from an EMBL/GenBank/DDBJ whole genome shotgun (WGS) entry which is preliminary data.</text>
</comment>
<feature type="transmembrane region" description="Helical" evidence="9">
    <location>
        <begin position="450"/>
        <end position="472"/>
    </location>
</feature>
<dbReference type="PANTHER" id="PTHR48022:SF75">
    <property type="entry name" value="GALACTOSE TRANSPORTER-RELATED"/>
    <property type="match status" value="1"/>
</dbReference>
<comment type="similarity">
    <text evidence="2 8">Belongs to the major facilitator superfamily. Sugar transporter (TC 2.A.1.1) family.</text>
</comment>
<feature type="transmembrane region" description="Helical" evidence="9">
    <location>
        <begin position="159"/>
        <end position="176"/>
    </location>
</feature>
<accession>A0A1B7TD54</accession>
<dbReference type="AlphaFoldDB" id="A0A1B7TD54"/>
<gene>
    <name evidence="11" type="ORF">HANVADRAFT_52894</name>
</gene>
<dbReference type="GO" id="GO:0005886">
    <property type="term" value="C:plasma membrane"/>
    <property type="evidence" value="ECO:0007669"/>
    <property type="project" value="TreeGrafter"/>
</dbReference>
<keyword evidence="12" id="KW-1185">Reference proteome</keyword>
<evidence type="ECO:0000256" key="8">
    <source>
        <dbReference type="RuleBase" id="RU003346"/>
    </source>
</evidence>
<dbReference type="GO" id="GO:0005351">
    <property type="term" value="F:carbohydrate:proton symporter activity"/>
    <property type="evidence" value="ECO:0007669"/>
    <property type="project" value="TreeGrafter"/>
</dbReference>
<protein>
    <recommendedName>
        <fullName evidence="10">Major facilitator superfamily (MFS) profile domain-containing protein</fullName>
    </recommendedName>
</protein>
<feature type="transmembrane region" description="Helical" evidence="9">
    <location>
        <begin position="79"/>
        <end position="104"/>
    </location>
</feature>
<feature type="domain" description="Major facilitator superfamily (MFS) profile" evidence="10">
    <location>
        <begin position="82"/>
        <end position="537"/>
    </location>
</feature>
<proteinExistence type="inferred from homology"/>
<dbReference type="InterPro" id="IPR005829">
    <property type="entry name" value="Sugar_transporter_CS"/>
</dbReference>
<keyword evidence="6 9" id="KW-1133">Transmembrane helix</keyword>